<dbReference type="EMBL" id="JBAPLV010000021">
    <property type="protein sequence ID" value="MEI4280263.1"/>
    <property type="molecule type" value="Genomic_DNA"/>
</dbReference>
<feature type="compositionally biased region" description="Pro residues" evidence="1">
    <location>
        <begin position="146"/>
        <end position="163"/>
    </location>
</feature>
<feature type="compositionally biased region" description="Acidic residues" evidence="1">
    <location>
        <begin position="172"/>
        <end position="186"/>
    </location>
</feature>
<dbReference type="Proteomes" id="UP001373496">
    <property type="component" value="Unassembled WGS sequence"/>
</dbReference>
<evidence type="ECO:0000313" key="3">
    <source>
        <dbReference type="EMBL" id="MEI4280263.1"/>
    </source>
</evidence>
<dbReference type="RefSeq" id="WP_336392610.1">
    <property type="nucleotide sequence ID" value="NZ_JBAPLV010000021.1"/>
</dbReference>
<evidence type="ECO:0000313" key="4">
    <source>
        <dbReference type="Proteomes" id="UP001373496"/>
    </source>
</evidence>
<feature type="domain" description="YoaR-like putative peptidoglycan binding" evidence="2">
    <location>
        <begin position="531"/>
        <end position="599"/>
    </location>
</feature>
<dbReference type="PANTHER" id="PTHR35788:SF1">
    <property type="entry name" value="EXPORTED PROTEIN"/>
    <property type="match status" value="1"/>
</dbReference>
<accession>A0ABU8E9F2</accession>
<evidence type="ECO:0000259" key="2">
    <source>
        <dbReference type="Pfam" id="PF12229"/>
    </source>
</evidence>
<feature type="domain" description="YoaR-like putative peptidoglycan binding" evidence="2">
    <location>
        <begin position="359"/>
        <end position="463"/>
    </location>
</feature>
<feature type="compositionally biased region" description="Basic and acidic residues" evidence="1">
    <location>
        <begin position="243"/>
        <end position="257"/>
    </location>
</feature>
<name>A0ABU8E9F2_9ACTN</name>
<keyword evidence="4" id="KW-1185">Reference proteome</keyword>
<dbReference type="Pfam" id="PF12229">
    <property type="entry name" value="PG_binding_4"/>
    <property type="match status" value="2"/>
</dbReference>
<organism evidence="3 4">
    <name type="scientific">Klenkia terrae</name>
    <dbReference type="NCBI Taxonomy" id="1052259"/>
    <lineage>
        <taxon>Bacteria</taxon>
        <taxon>Bacillati</taxon>
        <taxon>Actinomycetota</taxon>
        <taxon>Actinomycetes</taxon>
        <taxon>Geodermatophilales</taxon>
        <taxon>Geodermatophilaceae</taxon>
        <taxon>Klenkia</taxon>
    </lineage>
</organism>
<feature type="compositionally biased region" description="Low complexity" evidence="1">
    <location>
        <begin position="846"/>
        <end position="862"/>
    </location>
</feature>
<dbReference type="InterPro" id="IPR052913">
    <property type="entry name" value="Glycopeptide_resist_protein"/>
</dbReference>
<proteinExistence type="predicted"/>
<dbReference type="InterPro" id="IPR022029">
    <property type="entry name" value="YoaR-like_PG-bd"/>
</dbReference>
<gene>
    <name evidence="3" type="ORF">UXQ13_17455</name>
</gene>
<feature type="region of interest" description="Disordered" evidence="1">
    <location>
        <begin position="1"/>
        <end position="280"/>
    </location>
</feature>
<dbReference type="PANTHER" id="PTHR35788">
    <property type="entry name" value="EXPORTED PROTEIN-RELATED"/>
    <property type="match status" value="1"/>
</dbReference>
<feature type="compositionally biased region" description="Low complexity" evidence="1">
    <location>
        <begin position="191"/>
        <end position="200"/>
    </location>
</feature>
<comment type="caution">
    <text evidence="3">The sequence shown here is derived from an EMBL/GenBank/DDBJ whole genome shotgun (WGS) entry which is preliminary data.</text>
</comment>
<evidence type="ECO:0000256" key="1">
    <source>
        <dbReference type="SAM" id="MobiDB-lite"/>
    </source>
</evidence>
<dbReference type="Pfam" id="PF04294">
    <property type="entry name" value="VanW"/>
    <property type="match status" value="1"/>
</dbReference>
<feature type="compositionally biased region" description="Basic and acidic residues" evidence="1">
    <location>
        <begin position="1"/>
        <end position="14"/>
    </location>
</feature>
<reference evidence="3 4" key="1">
    <citation type="submission" date="2024-03" db="EMBL/GenBank/DDBJ databases">
        <title>Draft genome sequence of Klenkia terrae.</title>
        <authorList>
            <person name="Duangmal K."/>
            <person name="Chantavorakit T."/>
        </authorList>
    </citation>
    <scope>NUCLEOTIDE SEQUENCE [LARGE SCALE GENOMIC DNA]</scope>
    <source>
        <strain evidence="3 4">JCM 17786</strain>
    </source>
</reference>
<feature type="region of interest" description="Disordered" evidence="1">
    <location>
        <begin position="844"/>
        <end position="874"/>
    </location>
</feature>
<dbReference type="InterPro" id="IPR007391">
    <property type="entry name" value="Vancomycin_resist_VanW"/>
</dbReference>
<feature type="compositionally biased region" description="Low complexity" evidence="1">
    <location>
        <begin position="217"/>
        <end position="235"/>
    </location>
</feature>
<sequence length="874" mass="89795">MSDETPRPDAEDTRPQGPVQDDGPAVGDRTERLQPDGTIGAGRPTAPDSVTRPPAPGWGGQAPRPVAVVPPGQPLPLNPRRRVNDDPPTGEAPAVETPAADETPADETPAAVEDATAEDTVAAQAPQDVADEAPTGKLPTVRDDVPPPAAAAPPAPPVPPAAPPVDERAVDEAADEPADAADDPSDLEQTAVVPVAVVPADLFDEPRGPAPADVEPAEQQPADEPAAPETAALPPVDDTWTDAETRVDDLPPDDRAEPVTAPTADTHPGPTVSATEQPTRSRWRRPAVLVPAGLLLVLGVAYGADLLVAGDDVPRNTVVAGVDIGGLSPSAAATALSDQLAPRVTADHVLVADDVQGVLSPATAGITLDVDGTVQAASGQPLNPWTRLVSLFGEREVEPVITGDETALTAQLDAFAETVDRAPADAGITVEGTTATVVPPVTGRQLDRTAAADAVTEALASGGDPETPIELPVDTVDVQVDEAAAQQALDDVVTPALAAPVTVTGDDGTTAELDPEGIAGALVFAAGDGGALDVSLDPGALQTALGDQLGDFGTPAEDARFEVTGDSIAVVPSVDGTGVDPNALAASLLPVLQQPAPREVTASLGAVPADFTTDEANALGIVEQVSSFTTNFTSGASGTNIRVVAEFVDGAVVLPGETFSLNGYTGPRGEAEGYVPAGVINNGEFTQAVGGGISQFATTMFNAVFFAGLEDVYHKPHSYYISRYPAGREATVYYDSIDLQWRNDSPTGIYVQTEWVAGGSITVTFWGTERYEIESVSSDRYNVRTPVVQEKPDDGSCNPQGGANGFDITVTRIFEDPVSGAQISTEDFQTRYAAEPVIRCVPVEAPAPSGTAPGAPAQPTGRRPSRVGRPWRAA</sequence>
<protein>
    <submittedName>
        <fullName evidence="3">VanW family protein</fullName>
    </submittedName>
</protein>